<evidence type="ECO:0000313" key="5">
    <source>
        <dbReference type="EMBL" id="PVZ08041.1"/>
    </source>
</evidence>
<dbReference type="PANTHER" id="PTHR43280:SF10">
    <property type="entry name" value="REGULATORY PROTEIN POCR"/>
    <property type="match status" value="1"/>
</dbReference>
<dbReference type="Gene3D" id="1.10.10.60">
    <property type="entry name" value="Homeodomain-like"/>
    <property type="match status" value="1"/>
</dbReference>
<evidence type="ECO:0000256" key="2">
    <source>
        <dbReference type="ARBA" id="ARBA00023125"/>
    </source>
</evidence>
<dbReference type="GeneID" id="94551334"/>
<dbReference type="Pfam" id="PF12833">
    <property type="entry name" value="HTH_18"/>
    <property type="match status" value="1"/>
</dbReference>
<proteinExistence type="predicted"/>
<comment type="caution">
    <text evidence="5">The sequence shown here is derived from an EMBL/GenBank/DDBJ whole genome shotgun (WGS) entry which is preliminary data.</text>
</comment>
<dbReference type="EMBL" id="QEKY01000016">
    <property type="protein sequence ID" value="PVZ08041.1"/>
    <property type="molecule type" value="Genomic_DNA"/>
</dbReference>
<protein>
    <submittedName>
        <fullName evidence="5">AraC family transcriptional regulator</fullName>
    </submittedName>
</protein>
<gene>
    <name evidence="5" type="ORF">C7382_11625</name>
</gene>
<evidence type="ECO:0000256" key="1">
    <source>
        <dbReference type="ARBA" id="ARBA00023015"/>
    </source>
</evidence>
<evidence type="ECO:0000256" key="3">
    <source>
        <dbReference type="ARBA" id="ARBA00023163"/>
    </source>
</evidence>
<dbReference type="AlphaFoldDB" id="A0A2U1F784"/>
<evidence type="ECO:0000259" key="4">
    <source>
        <dbReference type="PROSITE" id="PS01124"/>
    </source>
</evidence>
<keyword evidence="3" id="KW-0804">Transcription</keyword>
<keyword evidence="1" id="KW-0805">Transcription regulation</keyword>
<sequence>MNIQHSEPSCPTQSLVSPAVNHRPAVALTDLPVILTIDPECGLEIWTQDCYALLFHIGGHPVTLSGAADSDNLHLTESNTILLAPNLRILLRVGEGQTKVICFYFRPTIHLCMGICPASGNKKECTKEDKSRQVSTLQRLPILDDWVTSVLNYLSDTPFSLEIFELKLRELFFIFRSKYCNAEIEKFLSSFHCRNIGFRAFVFRHHLECRTVEELAAKMQLSMSSFKRHFYQEFGRAPLTWMHEEKAKHIYTDLCNPKLSLQEIAEKYLFSSVSYLCAFCRKTLGNTPSKLRKELTEQSE</sequence>
<evidence type="ECO:0000313" key="6">
    <source>
        <dbReference type="Proteomes" id="UP000245462"/>
    </source>
</evidence>
<name>A0A2U1F784_9PORP</name>
<dbReference type="OrthoDB" id="1031098at2"/>
<dbReference type="GO" id="GO:0003700">
    <property type="term" value="F:DNA-binding transcription factor activity"/>
    <property type="evidence" value="ECO:0007669"/>
    <property type="project" value="InterPro"/>
</dbReference>
<keyword evidence="2" id="KW-0238">DNA-binding</keyword>
<dbReference type="SUPFAM" id="SSF46689">
    <property type="entry name" value="Homeodomain-like"/>
    <property type="match status" value="1"/>
</dbReference>
<reference evidence="5 6" key="1">
    <citation type="submission" date="2018-04" db="EMBL/GenBank/DDBJ databases">
        <title>Genomic Encyclopedia of Type Strains, Phase IV (KMG-IV): sequencing the most valuable type-strain genomes for metagenomic binning, comparative biology and taxonomic classification.</title>
        <authorList>
            <person name="Goeker M."/>
        </authorList>
    </citation>
    <scope>NUCLEOTIDE SEQUENCE [LARGE SCALE GENOMIC DNA]</scope>
    <source>
        <strain evidence="5 6">DSM 28520</strain>
    </source>
</reference>
<feature type="domain" description="HTH araC/xylS-type" evidence="4">
    <location>
        <begin position="211"/>
        <end position="294"/>
    </location>
</feature>
<dbReference type="InterPro" id="IPR009057">
    <property type="entry name" value="Homeodomain-like_sf"/>
</dbReference>
<dbReference type="PROSITE" id="PS01124">
    <property type="entry name" value="HTH_ARAC_FAMILY_2"/>
    <property type="match status" value="1"/>
</dbReference>
<dbReference type="SMART" id="SM00342">
    <property type="entry name" value="HTH_ARAC"/>
    <property type="match status" value="1"/>
</dbReference>
<dbReference type="PANTHER" id="PTHR43280">
    <property type="entry name" value="ARAC-FAMILY TRANSCRIPTIONAL REGULATOR"/>
    <property type="match status" value="1"/>
</dbReference>
<dbReference type="InterPro" id="IPR018060">
    <property type="entry name" value="HTH_AraC"/>
</dbReference>
<dbReference type="RefSeq" id="WP_116679870.1">
    <property type="nucleotide sequence ID" value="NZ_QEKY01000016.1"/>
</dbReference>
<dbReference type="GO" id="GO:0043565">
    <property type="term" value="F:sequence-specific DNA binding"/>
    <property type="evidence" value="ECO:0007669"/>
    <property type="project" value="InterPro"/>
</dbReference>
<organism evidence="5 6">
    <name type="scientific">Porphyromonas loveana</name>
    <dbReference type="NCBI Taxonomy" id="1884669"/>
    <lineage>
        <taxon>Bacteria</taxon>
        <taxon>Pseudomonadati</taxon>
        <taxon>Bacteroidota</taxon>
        <taxon>Bacteroidia</taxon>
        <taxon>Bacteroidales</taxon>
        <taxon>Porphyromonadaceae</taxon>
        <taxon>Porphyromonas</taxon>
    </lineage>
</organism>
<dbReference type="Proteomes" id="UP000245462">
    <property type="component" value="Unassembled WGS sequence"/>
</dbReference>
<accession>A0A2U1F784</accession>
<keyword evidence="6" id="KW-1185">Reference proteome</keyword>